<reference evidence="3" key="1">
    <citation type="submission" date="2014-03" db="EMBL/GenBank/DDBJ databases">
        <title>The Genome Sequence of Puccinia striiformis f. sp. tritici PST-78.</title>
        <authorList>
            <consortium name="The Broad Institute Genome Sequencing Platform"/>
            <person name="Cuomo C."/>
            <person name="Hulbert S."/>
            <person name="Chen X."/>
            <person name="Walker B."/>
            <person name="Young S.K."/>
            <person name="Zeng Q."/>
            <person name="Gargeya S."/>
            <person name="Fitzgerald M."/>
            <person name="Haas B."/>
            <person name="Abouelleil A."/>
            <person name="Alvarado L."/>
            <person name="Arachchi H.M."/>
            <person name="Berlin A.M."/>
            <person name="Chapman S.B."/>
            <person name="Goldberg J."/>
            <person name="Griggs A."/>
            <person name="Gujja S."/>
            <person name="Hansen M."/>
            <person name="Howarth C."/>
            <person name="Imamovic A."/>
            <person name="Larimer J."/>
            <person name="McCowan C."/>
            <person name="Montmayeur A."/>
            <person name="Murphy C."/>
            <person name="Neiman D."/>
            <person name="Pearson M."/>
            <person name="Priest M."/>
            <person name="Roberts A."/>
            <person name="Saif S."/>
            <person name="Shea T."/>
            <person name="Sisk P."/>
            <person name="Sykes S."/>
            <person name="Wortman J."/>
            <person name="Nusbaum C."/>
            <person name="Birren B."/>
        </authorList>
    </citation>
    <scope>NUCLEOTIDE SEQUENCE [LARGE SCALE GENOMIC DNA]</scope>
    <source>
        <strain evidence="3">race PST-78</strain>
    </source>
</reference>
<accession>A0A0L0V812</accession>
<feature type="compositionally biased region" description="Polar residues" evidence="1">
    <location>
        <begin position="43"/>
        <end position="55"/>
    </location>
</feature>
<name>A0A0L0V812_9BASI</name>
<organism evidence="2 3">
    <name type="scientific">Puccinia striiformis f. sp. tritici PST-78</name>
    <dbReference type="NCBI Taxonomy" id="1165861"/>
    <lineage>
        <taxon>Eukaryota</taxon>
        <taxon>Fungi</taxon>
        <taxon>Dikarya</taxon>
        <taxon>Basidiomycota</taxon>
        <taxon>Pucciniomycotina</taxon>
        <taxon>Pucciniomycetes</taxon>
        <taxon>Pucciniales</taxon>
        <taxon>Pucciniaceae</taxon>
        <taxon>Puccinia</taxon>
    </lineage>
</organism>
<dbReference type="AlphaFoldDB" id="A0A0L0V812"/>
<protein>
    <submittedName>
        <fullName evidence="2">Uncharacterized protein</fullName>
    </submittedName>
</protein>
<evidence type="ECO:0000256" key="1">
    <source>
        <dbReference type="SAM" id="MobiDB-lite"/>
    </source>
</evidence>
<sequence>MVSSAPSPQGTPSRPPSRQSTRIITPSQTDPNFIRPNKDSRKSLTAISRTSSVQTDNKDSEDPDSDTESNVAVNLKRPCPKRPAPPTKPTNKRKRSTAGSQPTSNTAASQDIMDITQDSDEENTKVKKKHKPRAKKDAEHGIGDIAVYFHDPVFVSRCSTGASGAM</sequence>
<evidence type="ECO:0000313" key="3">
    <source>
        <dbReference type="Proteomes" id="UP000054564"/>
    </source>
</evidence>
<gene>
    <name evidence="2" type="ORF">PSTG_11270</name>
</gene>
<evidence type="ECO:0000313" key="2">
    <source>
        <dbReference type="EMBL" id="KNE95417.1"/>
    </source>
</evidence>
<proteinExistence type="predicted"/>
<feature type="compositionally biased region" description="Polar residues" evidence="1">
    <location>
        <begin position="1"/>
        <end position="31"/>
    </location>
</feature>
<dbReference type="EMBL" id="AJIL01000097">
    <property type="protein sequence ID" value="KNE95417.1"/>
    <property type="molecule type" value="Genomic_DNA"/>
</dbReference>
<dbReference type="Proteomes" id="UP000054564">
    <property type="component" value="Unassembled WGS sequence"/>
</dbReference>
<feature type="compositionally biased region" description="Polar residues" evidence="1">
    <location>
        <begin position="97"/>
        <end position="109"/>
    </location>
</feature>
<keyword evidence="3" id="KW-1185">Reference proteome</keyword>
<feature type="region of interest" description="Disordered" evidence="1">
    <location>
        <begin position="1"/>
        <end position="138"/>
    </location>
</feature>
<comment type="caution">
    <text evidence="2">The sequence shown here is derived from an EMBL/GenBank/DDBJ whole genome shotgun (WGS) entry which is preliminary data.</text>
</comment>